<comment type="caution">
    <text evidence="2">The sequence shown here is derived from an EMBL/GenBank/DDBJ whole genome shotgun (WGS) entry which is preliminary data.</text>
</comment>
<feature type="region of interest" description="Disordered" evidence="1">
    <location>
        <begin position="163"/>
        <end position="222"/>
    </location>
</feature>
<reference evidence="2" key="1">
    <citation type="journal article" date="2023" name="PhytoFront">
        <title>Draft Genome Resources of Seven Strains of Tilletia horrida, Causal Agent of Kernel Smut of Rice.</title>
        <authorList>
            <person name="Khanal S."/>
            <person name="Antony Babu S."/>
            <person name="Zhou X.G."/>
        </authorList>
    </citation>
    <scope>NUCLEOTIDE SEQUENCE</scope>
    <source>
        <strain evidence="2">TX3</strain>
    </source>
</reference>
<evidence type="ECO:0000313" key="3">
    <source>
        <dbReference type="Proteomes" id="UP001176521"/>
    </source>
</evidence>
<accession>A0AAN6GAX7</accession>
<sequence length="499" mass="49135">MSSHAPPKPGPAPTDPVILNNALRALSLDIASAATNPNTPSSIDNKPKSPTELISPSFDAPTPLSTPILPLEETLSRFMGAASGSLNKGSLSLSLAGAKDGLAAADGLPSGRDGSTPKLSDAFDHTTPPATPRAGGIHTGTAALNSAVGLKSLSGSIGSPFTATSGPLSTSQAAAPASPTETIKPSLGSSASIHADNSSSTATMHAKSAVTGTTSSSVTPTVRVRPAAGDALEIATRLQQQQQQHTQAQMQLHIQAQRAGSLLESIRTPSSQLDAGTGAATTGARLGKIGAQQGFGGVFTPPATTGADSIKSAFQAGTSGLDDSSASSLAFHSAVASQRLGLGNGGVGMLAGAGAGEGSASAALLGSAFVSPSSAADTASQLAEHKQLMAGTMPSAAATGLSGFATAAAAAGLSPTPPRSAPPPPPAANPAALSAALGTGFELGMTPSLDPTTMLFHNEHTANVYVNALPLTTTDDDLYRIGSAFGNVLSHKAIIAAET</sequence>
<organism evidence="2 3">
    <name type="scientific">Tilletia horrida</name>
    <dbReference type="NCBI Taxonomy" id="155126"/>
    <lineage>
        <taxon>Eukaryota</taxon>
        <taxon>Fungi</taxon>
        <taxon>Dikarya</taxon>
        <taxon>Basidiomycota</taxon>
        <taxon>Ustilaginomycotina</taxon>
        <taxon>Exobasidiomycetes</taxon>
        <taxon>Tilletiales</taxon>
        <taxon>Tilletiaceae</taxon>
        <taxon>Tilletia</taxon>
    </lineage>
</organism>
<feature type="compositionally biased region" description="Pro residues" evidence="1">
    <location>
        <begin position="415"/>
        <end position="428"/>
    </location>
</feature>
<feature type="compositionally biased region" description="Low complexity" evidence="1">
    <location>
        <begin position="167"/>
        <end position="182"/>
    </location>
</feature>
<gene>
    <name evidence="2" type="ORF">OC842_003731</name>
</gene>
<name>A0AAN6GAX7_9BASI</name>
<feature type="non-terminal residue" evidence="2">
    <location>
        <position position="499"/>
    </location>
</feature>
<evidence type="ECO:0000256" key="1">
    <source>
        <dbReference type="SAM" id="MobiDB-lite"/>
    </source>
</evidence>
<dbReference type="Proteomes" id="UP001176521">
    <property type="component" value="Unassembled WGS sequence"/>
</dbReference>
<feature type="region of interest" description="Disordered" evidence="1">
    <location>
        <begin position="106"/>
        <end position="139"/>
    </location>
</feature>
<feature type="compositionally biased region" description="Low complexity" evidence="1">
    <location>
        <begin position="189"/>
        <end position="200"/>
    </location>
</feature>
<proteinExistence type="predicted"/>
<dbReference type="AlphaFoldDB" id="A0AAN6GAX7"/>
<keyword evidence="3" id="KW-1185">Reference proteome</keyword>
<feature type="compositionally biased region" description="Low complexity" evidence="1">
    <location>
        <begin position="208"/>
        <end position="222"/>
    </location>
</feature>
<feature type="compositionally biased region" description="Polar residues" evidence="1">
    <location>
        <begin position="33"/>
        <end position="44"/>
    </location>
</feature>
<protein>
    <submittedName>
        <fullName evidence="2">Uncharacterized protein</fullName>
    </submittedName>
</protein>
<feature type="region of interest" description="Disordered" evidence="1">
    <location>
        <begin position="31"/>
        <end position="61"/>
    </location>
</feature>
<dbReference type="EMBL" id="JAPDMQ010000196">
    <property type="protein sequence ID" value="KAK0531087.1"/>
    <property type="molecule type" value="Genomic_DNA"/>
</dbReference>
<feature type="region of interest" description="Disordered" evidence="1">
    <location>
        <begin position="412"/>
        <end position="431"/>
    </location>
</feature>
<evidence type="ECO:0000313" key="2">
    <source>
        <dbReference type="EMBL" id="KAK0531087.1"/>
    </source>
</evidence>